<name>A0A0D8P6W6_9GAMM</name>
<dbReference type="AlphaFoldDB" id="A0A0D8P6W6"/>
<comment type="caution">
    <text evidence="1">The sequence shown here is derived from an EMBL/GenBank/DDBJ whole genome shotgun (WGS) entry which is preliminary data.</text>
</comment>
<dbReference type="GeneID" id="93547092"/>
<dbReference type="EMBL" id="PYLW01000020">
    <property type="protein sequence ID" value="PSV94002.1"/>
    <property type="molecule type" value="Genomic_DNA"/>
</dbReference>
<evidence type="ECO:0000313" key="3">
    <source>
        <dbReference type="Proteomes" id="UP000241190"/>
    </source>
</evidence>
<reference evidence="1 4" key="1">
    <citation type="submission" date="2018-01" db="EMBL/GenBank/DDBJ databases">
        <title>Whole genome sequencing of Histamine producing bacteria.</title>
        <authorList>
            <person name="Butler K."/>
        </authorList>
    </citation>
    <scope>NUCLEOTIDE SEQUENCE [LARGE SCALE GENOMIC DNA]</scope>
    <source>
        <strain evidence="2 3">ATCC 51761</strain>
        <strain evidence="1 4">NCIMB 13481</strain>
    </source>
</reference>
<dbReference type="InterPro" id="IPR036513">
    <property type="entry name" value="STAS_dom_sf"/>
</dbReference>
<dbReference type="Gene3D" id="3.40.50.10600">
    <property type="entry name" value="SpoIIaa-like domains"/>
    <property type="match status" value="1"/>
</dbReference>
<keyword evidence="3" id="KW-1185">Reference proteome</keyword>
<dbReference type="OrthoDB" id="7619266at2"/>
<dbReference type="Proteomes" id="UP000241954">
    <property type="component" value="Unassembled WGS sequence"/>
</dbReference>
<dbReference type="EMBL" id="PYOP01000018">
    <property type="protein sequence ID" value="PSW95131.1"/>
    <property type="molecule type" value="Genomic_DNA"/>
</dbReference>
<accession>A0A0D8P6W6</accession>
<dbReference type="InterPro" id="IPR038396">
    <property type="entry name" value="SpoIIAA-like_sf"/>
</dbReference>
<evidence type="ECO:0000313" key="1">
    <source>
        <dbReference type="EMBL" id="PSV94002.1"/>
    </source>
</evidence>
<evidence type="ECO:0000313" key="2">
    <source>
        <dbReference type="EMBL" id="PSW95131.1"/>
    </source>
</evidence>
<dbReference type="Pfam" id="PF11964">
    <property type="entry name" value="SpoIIAA-like"/>
    <property type="match status" value="1"/>
</dbReference>
<gene>
    <name evidence="1" type="ORF">C9I88_15375</name>
    <name evidence="2" type="ORF">C9J52_11980</name>
</gene>
<dbReference type="InterPro" id="IPR021866">
    <property type="entry name" value="SpoIIAA-like"/>
</dbReference>
<evidence type="ECO:0000313" key="4">
    <source>
        <dbReference type="Proteomes" id="UP000241954"/>
    </source>
</evidence>
<organism evidence="1 4">
    <name type="scientific">Photobacterium iliopiscarium</name>
    <dbReference type="NCBI Taxonomy" id="56192"/>
    <lineage>
        <taxon>Bacteria</taxon>
        <taxon>Pseudomonadati</taxon>
        <taxon>Pseudomonadota</taxon>
        <taxon>Gammaproteobacteria</taxon>
        <taxon>Vibrionales</taxon>
        <taxon>Vibrionaceae</taxon>
        <taxon>Photobacterium</taxon>
    </lineage>
</organism>
<dbReference type="SUPFAM" id="SSF52091">
    <property type="entry name" value="SpoIIaa-like"/>
    <property type="match status" value="1"/>
</dbReference>
<proteinExistence type="predicted"/>
<dbReference type="RefSeq" id="WP_045037078.1">
    <property type="nucleotide sequence ID" value="NZ_CAMQYU010000022.1"/>
</dbReference>
<dbReference type="Proteomes" id="UP000241190">
    <property type="component" value="Unassembled WGS sequence"/>
</dbReference>
<protein>
    <submittedName>
        <fullName evidence="1">STAS/SEC14 domain-containing protein</fullName>
    </submittedName>
</protein>
<sequence>MLTMIDIGIDNAVAFTLSGKVTEDDMKRVLMDAEAKTVDHGGIVIYEEIESFSGIELAAIVEELKYLVHAGLKHIKQVAVVADARWIEKVVKVEDALFRDIDIQYFTFAEKPQAITFLQLQ</sequence>